<dbReference type="Gene3D" id="3.40.710.10">
    <property type="entry name" value="DD-peptidase/beta-lactamase superfamily"/>
    <property type="match status" value="1"/>
</dbReference>
<dbReference type="RefSeq" id="WP_179242139.1">
    <property type="nucleotide sequence ID" value="NZ_CP058595.1"/>
</dbReference>
<dbReference type="InterPro" id="IPR012338">
    <property type="entry name" value="Beta-lactam/transpept-like"/>
</dbReference>
<dbReference type="AlphaFoldDB" id="A0A7H9AR00"/>
<dbReference type="Pfam" id="PF00144">
    <property type="entry name" value="Beta-lactamase"/>
    <property type="match status" value="1"/>
</dbReference>
<name>A0A7H9AR00_9FLAO</name>
<evidence type="ECO:0000313" key="3">
    <source>
        <dbReference type="Proteomes" id="UP000509302"/>
    </source>
</evidence>
<protein>
    <submittedName>
        <fullName evidence="2">Beta-lactamase family protein</fullName>
    </submittedName>
</protein>
<dbReference type="InterPro" id="IPR050491">
    <property type="entry name" value="AmpC-like"/>
</dbReference>
<evidence type="ECO:0000259" key="1">
    <source>
        <dbReference type="Pfam" id="PF00144"/>
    </source>
</evidence>
<dbReference type="PANTHER" id="PTHR46825:SF9">
    <property type="entry name" value="BETA-LACTAMASE-RELATED DOMAIN-CONTAINING PROTEIN"/>
    <property type="match status" value="1"/>
</dbReference>
<gene>
    <name evidence="2" type="ORF">HYG79_10995</name>
</gene>
<evidence type="ECO:0000313" key="2">
    <source>
        <dbReference type="EMBL" id="QLG45852.1"/>
    </source>
</evidence>
<proteinExistence type="predicted"/>
<dbReference type="InterPro" id="IPR001466">
    <property type="entry name" value="Beta-lactam-related"/>
</dbReference>
<keyword evidence="3" id="KW-1185">Reference proteome</keyword>
<dbReference type="SUPFAM" id="SSF56601">
    <property type="entry name" value="beta-lactamase/transpeptidase-like"/>
    <property type="match status" value="1"/>
</dbReference>
<feature type="domain" description="Beta-lactamase-related" evidence="1">
    <location>
        <begin position="41"/>
        <end position="340"/>
    </location>
</feature>
<dbReference type="Proteomes" id="UP000509302">
    <property type="component" value="Chromosome"/>
</dbReference>
<organism evidence="2 3">
    <name type="scientific">Costertonia aggregata</name>
    <dbReference type="NCBI Taxonomy" id="343403"/>
    <lineage>
        <taxon>Bacteria</taxon>
        <taxon>Pseudomonadati</taxon>
        <taxon>Bacteroidota</taxon>
        <taxon>Flavobacteriia</taxon>
        <taxon>Flavobacteriales</taxon>
        <taxon>Flavobacteriaceae</taxon>
        <taxon>Costertonia</taxon>
    </lineage>
</organism>
<dbReference type="EMBL" id="CP058595">
    <property type="protein sequence ID" value="QLG45852.1"/>
    <property type="molecule type" value="Genomic_DNA"/>
</dbReference>
<reference evidence="2 3" key="1">
    <citation type="journal article" date="2006" name="Int. J. Syst. Evol. Microbiol.">
        <title>Costertonia aggregata gen. nov., sp. nov., a mesophilic marine bacterium of the family Flavobacteriaceae, isolated from a mature biofilm.</title>
        <authorList>
            <person name="Kwon K.K."/>
            <person name="Lee Y.K."/>
            <person name="Lee H.K."/>
        </authorList>
    </citation>
    <scope>NUCLEOTIDE SEQUENCE [LARGE SCALE GENOMIC DNA]</scope>
    <source>
        <strain evidence="2 3">KCCM 42265</strain>
    </source>
</reference>
<accession>A0A7H9AR00</accession>
<sequence>MKSKLFIFLFVSTAFYHVNSQTKELQSFLDTYTKENHFNGNILITKNDKVLFFKSYGMANQEFDIPNNRETKFKVASITKLFTSVLIYKLIDEGKLTLEKTIYEVLPNYKGEGTKKVNIHQLLTSTSGIEGLESGGDMVYEKKYTSDEVYHKFASGKLDTIPGTKFSYNNADYIILGKVLEEIHQKPFKTILKEQILDPLELNNTGILNYKVIDNLATTYWWNTEANQFERDIPYYGENYGASGNMYSNLGDLNTFSNALYSGKLISEKSLTKLLEPVEGVKDFDSYASGLWSFSFPIGNEQRHHGASRPGNIWGTEGMLFRLIEKEMNITILSNGMGSSDMWAILRKVQPILYKQ</sequence>
<dbReference type="KEGG" id="cagg:HYG79_10995"/>
<dbReference type="PANTHER" id="PTHR46825">
    <property type="entry name" value="D-ALANYL-D-ALANINE-CARBOXYPEPTIDASE/ENDOPEPTIDASE AMPH"/>
    <property type="match status" value="1"/>
</dbReference>